<dbReference type="Proteomes" id="UP000001510">
    <property type="component" value="Chromosome"/>
</dbReference>
<accession>B0JVR9</accession>
<proteinExistence type="predicted"/>
<evidence type="ECO:0000313" key="2">
    <source>
        <dbReference type="Proteomes" id="UP000001510"/>
    </source>
</evidence>
<evidence type="ECO:0000313" key="1">
    <source>
        <dbReference type="EMBL" id="BAG04662.1"/>
    </source>
</evidence>
<gene>
    <name evidence="1" type="ordered locus">MAE_48400</name>
</gene>
<organism evidence="1 2">
    <name type="scientific">Microcystis aeruginosa (strain NIES-843 / IAM M-2473)</name>
    <dbReference type="NCBI Taxonomy" id="449447"/>
    <lineage>
        <taxon>Bacteria</taxon>
        <taxon>Bacillati</taxon>
        <taxon>Cyanobacteriota</taxon>
        <taxon>Cyanophyceae</taxon>
        <taxon>Oscillatoriophycideae</taxon>
        <taxon>Chroococcales</taxon>
        <taxon>Microcystaceae</taxon>
        <taxon>Microcystis</taxon>
    </lineage>
</organism>
<dbReference type="AlphaFoldDB" id="B0JVR9"/>
<sequence>MKICSRPAILTEARSTPCRLNDSDHCTYYLTKIAFSELEIICLADLLRVLLLSNHQSKI</sequence>
<dbReference type="KEGG" id="mar:MAE_48400"/>
<dbReference type="EMBL" id="AP009552">
    <property type="protein sequence ID" value="BAG04662.1"/>
    <property type="molecule type" value="Genomic_DNA"/>
</dbReference>
<name>B0JVR9_MICAN</name>
<dbReference type="EnsemblBacteria" id="BAG04662">
    <property type="protein sequence ID" value="BAG04662"/>
    <property type="gene ID" value="MAE_48400"/>
</dbReference>
<keyword evidence="2" id="KW-1185">Reference proteome</keyword>
<dbReference type="HOGENOM" id="CLU_2955406_0_0_3"/>
<reference evidence="1 2" key="1">
    <citation type="journal article" date="2007" name="DNA Res.">
        <title>Complete genomic structure of the bloom-forming toxic cyanobacterium Microcystis aeruginosa NIES-843.</title>
        <authorList>
            <person name="Kaneko T."/>
            <person name="Nakajima N."/>
            <person name="Okamoto S."/>
            <person name="Suzuki I."/>
            <person name="Tanabe Y."/>
            <person name="Tamaoki M."/>
            <person name="Nakamura Y."/>
            <person name="Kasai F."/>
            <person name="Watanabe A."/>
            <person name="Kawashima K."/>
            <person name="Kishida Y."/>
            <person name="Ono A."/>
            <person name="Shimizu Y."/>
            <person name="Takahashi C."/>
            <person name="Minami C."/>
            <person name="Fujishiro T."/>
            <person name="Kohara M."/>
            <person name="Katoh M."/>
            <person name="Nakazaki N."/>
            <person name="Nakayama S."/>
            <person name="Yamada M."/>
            <person name="Tabata S."/>
            <person name="Watanabe M.M."/>
        </authorList>
    </citation>
    <scope>NUCLEOTIDE SEQUENCE [LARGE SCALE GENOMIC DNA]</scope>
    <source>
        <strain evidence="2">NIES-843 / IAM M-247</strain>
    </source>
</reference>
<protein>
    <submittedName>
        <fullName evidence="1">Uncharacterized protein</fullName>
    </submittedName>
</protein>
<dbReference type="PaxDb" id="449447-MAE_48400"/>